<keyword evidence="2" id="KW-0560">Oxidoreductase</keyword>
<dbReference type="Gene3D" id="3.40.50.720">
    <property type="entry name" value="NAD(P)-binding Rossmann-like Domain"/>
    <property type="match status" value="1"/>
</dbReference>
<protein>
    <submittedName>
        <fullName evidence="3">Short-chain dehydrogenase</fullName>
    </submittedName>
</protein>
<dbReference type="GO" id="GO:0016491">
    <property type="term" value="F:oxidoreductase activity"/>
    <property type="evidence" value="ECO:0007669"/>
    <property type="project" value="UniProtKB-KW"/>
</dbReference>
<dbReference type="Proteomes" id="UP000249061">
    <property type="component" value="Unassembled WGS sequence"/>
</dbReference>
<dbReference type="PRINTS" id="PR00081">
    <property type="entry name" value="GDHRDH"/>
</dbReference>
<dbReference type="InterPro" id="IPR036291">
    <property type="entry name" value="NAD(P)-bd_dom_sf"/>
</dbReference>
<dbReference type="EMBL" id="QFQP01000035">
    <property type="protein sequence ID" value="PZR06973.1"/>
    <property type="molecule type" value="Genomic_DNA"/>
</dbReference>
<comment type="similarity">
    <text evidence="1">Belongs to the short-chain dehydrogenases/reductases (SDR) family.</text>
</comment>
<accession>A0A2W5T276</accession>
<sequence>MSKLGSKSTAEQALQGQSLAGKTAIVTGATSGIGTETARVLANAGATVVLAVRNVKAGEALAKSLGKNVEVQALELGDLKSVKAFTDAWLASGRPLHLLVNNAGIMATPKGETAQGFELQVGTNHLGHFALTTALLPVLEKSAPSRIVALSSDLHKRGNGARLVAALEKKPTDYSPFGAYGDSKLANVLFARALARRLPAGVEVFSVHPGVINTNLSRSMGVLGAIYRAVGGLFMKSIPQGAATSVYAATAPELKGQSGAYLSNCAVAPASREGSDAALAEKVWALSERAIQPSVAMSS</sequence>
<proteinExistence type="inferred from homology"/>
<evidence type="ECO:0000256" key="2">
    <source>
        <dbReference type="ARBA" id="ARBA00023002"/>
    </source>
</evidence>
<dbReference type="PANTHER" id="PTHR24320:SF227">
    <property type="entry name" value="RETINOL DEHYDROGENASE 11"/>
    <property type="match status" value="1"/>
</dbReference>
<name>A0A2W5T276_9BACT</name>
<gene>
    <name evidence="3" type="ORF">DI536_29330</name>
</gene>
<dbReference type="InterPro" id="IPR002347">
    <property type="entry name" value="SDR_fam"/>
</dbReference>
<organism evidence="3 4">
    <name type="scientific">Archangium gephyra</name>
    <dbReference type="NCBI Taxonomy" id="48"/>
    <lineage>
        <taxon>Bacteria</taxon>
        <taxon>Pseudomonadati</taxon>
        <taxon>Myxococcota</taxon>
        <taxon>Myxococcia</taxon>
        <taxon>Myxococcales</taxon>
        <taxon>Cystobacterineae</taxon>
        <taxon>Archangiaceae</taxon>
        <taxon>Archangium</taxon>
    </lineage>
</organism>
<dbReference type="CDD" id="cd05327">
    <property type="entry name" value="retinol-DH_like_SDR_c_like"/>
    <property type="match status" value="1"/>
</dbReference>
<evidence type="ECO:0000313" key="4">
    <source>
        <dbReference type="Proteomes" id="UP000249061"/>
    </source>
</evidence>
<reference evidence="3 4" key="1">
    <citation type="submission" date="2017-08" db="EMBL/GenBank/DDBJ databases">
        <title>Infants hospitalized years apart are colonized by the same room-sourced microbial strains.</title>
        <authorList>
            <person name="Brooks B."/>
            <person name="Olm M.R."/>
            <person name="Firek B.A."/>
            <person name="Baker R."/>
            <person name="Thomas B.C."/>
            <person name="Morowitz M.J."/>
            <person name="Banfield J.F."/>
        </authorList>
    </citation>
    <scope>NUCLEOTIDE SEQUENCE [LARGE SCALE GENOMIC DNA]</scope>
    <source>
        <strain evidence="3">S2_003_000_R2_14</strain>
    </source>
</reference>
<dbReference type="SUPFAM" id="SSF51735">
    <property type="entry name" value="NAD(P)-binding Rossmann-fold domains"/>
    <property type="match status" value="1"/>
</dbReference>
<evidence type="ECO:0000313" key="3">
    <source>
        <dbReference type="EMBL" id="PZR06973.1"/>
    </source>
</evidence>
<evidence type="ECO:0000256" key="1">
    <source>
        <dbReference type="ARBA" id="ARBA00006484"/>
    </source>
</evidence>
<dbReference type="Pfam" id="PF00106">
    <property type="entry name" value="adh_short"/>
    <property type="match status" value="1"/>
</dbReference>
<dbReference type="AlphaFoldDB" id="A0A2W5T276"/>
<comment type="caution">
    <text evidence="3">The sequence shown here is derived from an EMBL/GenBank/DDBJ whole genome shotgun (WGS) entry which is preliminary data.</text>
</comment>
<dbReference type="PANTHER" id="PTHR24320">
    <property type="entry name" value="RETINOL DEHYDROGENASE"/>
    <property type="match status" value="1"/>
</dbReference>